<keyword evidence="3" id="KW-1185">Reference proteome</keyword>
<dbReference type="CDD" id="cd00761">
    <property type="entry name" value="Glyco_tranf_GTA_type"/>
    <property type="match status" value="1"/>
</dbReference>
<dbReference type="Gene3D" id="3.90.550.10">
    <property type="entry name" value="Spore Coat Polysaccharide Biosynthesis Protein SpsA, Chain A"/>
    <property type="match status" value="1"/>
</dbReference>
<sequence length="808" mass="89354">MRFAVVLHLYYEDQWPEFSAALESINDTFGLFVSLGPHSDFEGEIRRTFPDAVVSCVPNVGRDVAPFLAWLPNLQKFDAVCKIHTKRNDAGHIGWRRSLVNGLLGSADTVRVYVDAFEQEPDLVLAGPSMNYVDGDAHIYHSRRALTLQHGELPAGWGFFAGTMFWCRPSFFISLKDDYPQDIFVAHGDSEGHPEHVIERAFGLMARCADKKIMLGGDHPTIARASQLRGNLDWSERYLGFKADPAEETSVAQAEGVAPSLVQLYEQQSGHPSEKWSGSLKQYERICRGVRDRKVKLLEIGVRNGGSLEVWSRYFPSGRFFVGCDIDPKCAEIRFDDDRIKVVTADAAAPFAKTLIMSICGQFDIIIDDGSHRADEIMRAFLQFFPALAEGGVYIVDGVNLAEFSAEEGGPMQPTSSLAFFRTIADVLARSTSSDPTDAAHRLAPFVRDHDLEIDVALFRTILSIEFAGSLVVLRKAAAHEIGPGTRMRRGSASADWDAETLQSLGQDSTAFPSPSPAVLLPAAIFVSAVVCFKNGSANLPDAILSIQKQSRPVYEIIVIDDGSVAHEAEWLQYFAKDAGFKLLRQDAAGSSAARNFGIRAASGTHVCFVDQDDILLPQHGEAFVDHWRSISSRLDRLGWIFSDYRLIDENQTVTSSAVLPHSADPIPATLDAMLGRELHMASANTFIDRAAFLSVGGFDERLCGFEFDDLFLRLFIHGYGTDFFPHALADRRNLGGLASQGASVLDSTEAFFVKWLGHRFDNPEEQKLCRTNLKARILRSLQARLGQGLVDDDEAFWSLFEKLEAAK</sequence>
<dbReference type="PANTHER" id="PTHR43685">
    <property type="entry name" value="GLYCOSYLTRANSFERASE"/>
    <property type="match status" value="1"/>
</dbReference>
<dbReference type="KEGG" id="geh:HYN69_02970"/>
<dbReference type="AlphaFoldDB" id="A0A2S0UIE7"/>
<protein>
    <recommendedName>
        <fullName evidence="1">Glycosyltransferase 2-like domain-containing protein</fullName>
    </recommendedName>
</protein>
<dbReference type="Proteomes" id="UP000244496">
    <property type="component" value="Chromosome"/>
</dbReference>
<dbReference type="OrthoDB" id="9816424at2"/>
<dbReference type="InterPro" id="IPR029063">
    <property type="entry name" value="SAM-dependent_MTases_sf"/>
</dbReference>
<dbReference type="InterPro" id="IPR001173">
    <property type="entry name" value="Glyco_trans_2-like"/>
</dbReference>
<reference evidence="2 3" key="1">
    <citation type="submission" date="2018-04" db="EMBL/GenBank/DDBJ databases">
        <title>Genome sequencing of Gemmobacter.</title>
        <authorList>
            <person name="Yi H."/>
            <person name="Baek M.-G."/>
        </authorList>
    </citation>
    <scope>NUCLEOTIDE SEQUENCE [LARGE SCALE GENOMIC DNA]</scope>
    <source>
        <strain evidence="2 3">HYN0069</strain>
    </source>
</reference>
<dbReference type="InterPro" id="IPR050834">
    <property type="entry name" value="Glycosyltransf_2"/>
</dbReference>
<feature type="domain" description="Glycosyltransferase 2-like" evidence="1">
    <location>
        <begin position="528"/>
        <end position="629"/>
    </location>
</feature>
<dbReference type="Gene3D" id="3.40.50.150">
    <property type="entry name" value="Vaccinia Virus protein VP39"/>
    <property type="match status" value="1"/>
</dbReference>
<dbReference type="SUPFAM" id="SSF53448">
    <property type="entry name" value="Nucleotide-diphospho-sugar transferases"/>
    <property type="match status" value="1"/>
</dbReference>
<dbReference type="Pfam" id="PF05045">
    <property type="entry name" value="RgpF"/>
    <property type="match status" value="1"/>
</dbReference>
<dbReference type="SUPFAM" id="SSF53335">
    <property type="entry name" value="S-adenosyl-L-methionine-dependent methyltransferases"/>
    <property type="match status" value="1"/>
</dbReference>
<dbReference type="EMBL" id="CP028918">
    <property type="protein sequence ID" value="AWB47602.1"/>
    <property type="molecule type" value="Genomic_DNA"/>
</dbReference>
<proteinExistence type="predicted"/>
<dbReference type="InterPro" id="IPR007739">
    <property type="entry name" value="RgpF"/>
</dbReference>
<accession>A0A2S0UIE7</accession>
<evidence type="ECO:0000313" key="3">
    <source>
        <dbReference type="Proteomes" id="UP000244496"/>
    </source>
</evidence>
<organism evidence="2 3">
    <name type="scientific">Paragemmobacter aquarius</name>
    <dbReference type="NCBI Taxonomy" id="2169400"/>
    <lineage>
        <taxon>Bacteria</taxon>
        <taxon>Pseudomonadati</taxon>
        <taxon>Pseudomonadota</taxon>
        <taxon>Alphaproteobacteria</taxon>
        <taxon>Rhodobacterales</taxon>
        <taxon>Paracoccaceae</taxon>
        <taxon>Paragemmobacter</taxon>
    </lineage>
</organism>
<dbReference type="PANTHER" id="PTHR43685:SF2">
    <property type="entry name" value="GLYCOSYLTRANSFERASE 2-LIKE DOMAIN-CONTAINING PROTEIN"/>
    <property type="match status" value="1"/>
</dbReference>
<evidence type="ECO:0000259" key="1">
    <source>
        <dbReference type="Pfam" id="PF00535"/>
    </source>
</evidence>
<gene>
    <name evidence="2" type="ORF">HYN69_02970</name>
</gene>
<name>A0A2S0UIE7_9RHOB</name>
<dbReference type="InterPro" id="IPR029044">
    <property type="entry name" value="Nucleotide-diphossugar_trans"/>
</dbReference>
<evidence type="ECO:0000313" key="2">
    <source>
        <dbReference type="EMBL" id="AWB47602.1"/>
    </source>
</evidence>
<dbReference type="RefSeq" id="WP_108434429.1">
    <property type="nucleotide sequence ID" value="NZ_CP028918.1"/>
</dbReference>
<dbReference type="Pfam" id="PF00535">
    <property type="entry name" value="Glycos_transf_2"/>
    <property type="match status" value="1"/>
</dbReference>